<dbReference type="GO" id="GO:0005524">
    <property type="term" value="F:ATP binding"/>
    <property type="evidence" value="ECO:0007669"/>
    <property type="project" value="UniProtKB-KW"/>
</dbReference>
<gene>
    <name evidence="6" type="primary">msrA_1</name>
    <name evidence="6" type="ORF">NCTC4670_00100</name>
</gene>
<dbReference type="InterPro" id="IPR003593">
    <property type="entry name" value="AAA+_ATPase"/>
</dbReference>
<dbReference type="RefSeq" id="WP_115245508.1">
    <property type="nucleotide sequence ID" value="NZ_UHFG01000004.1"/>
</dbReference>
<organism evidence="6 7">
    <name type="scientific">Streptococcus dysgalactiae subsp. dysgalactiae</name>
    <dbReference type="NCBI Taxonomy" id="99822"/>
    <lineage>
        <taxon>Bacteria</taxon>
        <taxon>Bacillati</taxon>
        <taxon>Bacillota</taxon>
        <taxon>Bacilli</taxon>
        <taxon>Lactobacillales</taxon>
        <taxon>Streptococcaceae</taxon>
        <taxon>Streptococcus</taxon>
    </lineage>
</organism>
<dbReference type="PROSITE" id="PS50893">
    <property type="entry name" value="ABC_TRANSPORTER_2"/>
    <property type="match status" value="1"/>
</dbReference>
<evidence type="ECO:0000256" key="3">
    <source>
        <dbReference type="ARBA" id="ARBA00022840"/>
    </source>
</evidence>
<proteinExistence type="predicted"/>
<dbReference type="InterPro" id="IPR027417">
    <property type="entry name" value="P-loop_NTPase"/>
</dbReference>
<dbReference type="PANTHER" id="PTHR19211:SF14">
    <property type="entry name" value="ATP-BINDING CASSETTE SUB-FAMILY F MEMBER 1"/>
    <property type="match status" value="1"/>
</dbReference>
<dbReference type="PROSITE" id="PS00211">
    <property type="entry name" value="ABC_TRANSPORTER_1"/>
    <property type="match status" value="1"/>
</dbReference>
<keyword evidence="3 6" id="KW-0067">ATP-binding</keyword>
<accession>A0A380JSF5</accession>
<protein>
    <submittedName>
        <fullName evidence="6">ABC transporter ATP-binding protein</fullName>
    </submittedName>
</protein>
<dbReference type="AlphaFoldDB" id="A0A380JSF5"/>
<dbReference type="EMBL" id="UHFG01000004">
    <property type="protein sequence ID" value="SUN46724.1"/>
    <property type="molecule type" value="Genomic_DNA"/>
</dbReference>
<dbReference type="GO" id="GO:0016887">
    <property type="term" value="F:ATP hydrolysis activity"/>
    <property type="evidence" value="ECO:0007669"/>
    <property type="project" value="InterPro"/>
</dbReference>
<dbReference type="CDD" id="cd03221">
    <property type="entry name" value="ABCF_EF-3"/>
    <property type="match status" value="1"/>
</dbReference>
<feature type="domain" description="ABC transporter" evidence="5">
    <location>
        <begin position="1"/>
        <end position="465"/>
    </location>
</feature>
<dbReference type="InterPro" id="IPR050611">
    <property type="entry name" value="ABCF"/>
</dbReference>
<dbReference type="InterPro" id="IPR017871">
    <property type="entry name" value="ABC_transporter-like_CS"/>
</dbReference>
<sequence length="465" mass="53213">MEILTLSHYQLEVGGNLLLSINQLHLHQGDKVFLIGDNGSGKTSFLQTLIGERRSYQGQLSLHSDVAYLPQLQAAQNQSGGEKVMASLKALFQKNASLFILDEPSSHLDKANQKWLIHQLKRYRGTLLVVSHDRYLMNQIAQQIWAIEKQDIKVYQGNYDAYRQAKELEMQKQAIEKANYQRQVTKLTKQIQAKKERANQMVKPKKNISRSDWKVNAFAGSYDSQAKRIAKSAKAMENRLAKLTPNRQESKEIWAKLKFNPQEKKIPHTLIHLREGNLSRNKQILFTYPDIAIRADSKLAIIGRNKAGKSTFLESLANQDLPGFYSDHLKLTFFKQDQVQLDSQLTAFEFVQGQSNQDSRLILNYLAMMGIPYQKAHQKIASLSGGERVRLALVGAMLGDHQLLILDEPTNYLDLVAMEALERCLKQYPYPFVLVSHDQQFISSLVNRCYVIRDGQLEQIDKDHF</sequence>
<reference evidence="6 7" key="1">
    <citation type="submission" date="2018-06" db="EMBL/GenBank/DDBJ databases">
        <authorList>
            <consortium name="Pathogen Informatics"/>
            <person name="Doyle S."/>
        </authorList>
    </citation>
    <scope>NUCLEOTIDE SEQUENCE [LARGE SCALE GENOMIC DNA]</scope>
    <source>
        <strain evidence="6 7">NCTC4670</strain>
    </source>
</reference>
<keyword evidence="4" id="KW-0175">Coiled coil</keyword>
<keyword evidence="2" id="KW-0547">Nucleotide-binding</keyword>
<keyword evidence="1" id="KW-0677">Repeat</keyword>
<name>A0A380JSF5_STRDY</name>
<dbReference type="Gene3D" id="3.40.50.300">
    <property type="entry name" value="P-loop containing nucleotide triphosphate hydrolases"/>
    <property type="match status" value="3"/>
</dbReference>
<dbReference type="Proteomes" id="UP000254797">
    <property type="component" value="Unassembled WGS sequence"/>
</dbReference>
<evidence type="ECO:0000313" key="7">
    <source>
        <dbReference type="Proteomes" id="UP000254797"/>
    </source>
</evidence>
<dbReference type="Pfam" id="PF00005">
    <property type="entry name" value="ABC_tran"/>
    <property type="match status" value="2"/>
</dbReference>
<evidence type="ECO:0000256" key="1">
    <source>
        <dbReference type="ARBA" id="ARBA00022737"/>
    </source>
</evidence>
<evidence type="ECO:0000313" key="6">
    <source>
        <dbReference type="EMBL" id="SUN46724.1"/>
    </source>
</evidence>
<evidence type="ECO:0000259" key="5">
    <source>
        <dbReference type="PROSITE" id="PS50893"/>
    </source>
</evidence>
<evidence type="ECO:0000256" key="2">
    <source>
        <dbReference type="ARBA" id="ARBA00022741"/>
    </source>
</evidence>
<dbReference type="SMART" id="SM00382">
    <property type="entry name" value="AAA"/>
    <property type="match status" value="2"/>
</dbReference>
<dbReference type="InterPro" id="IPR003439">
    <property type="entry name" value="ABC_transporter-like_ATP-bd"/>
</dbReference>
<feature type="coiled-coil region" evidence="4">
    <location>
        <begin position="163"/>
        <end position="197"/>
    </location>
</feature>
<dbReference type="PANTHER" id="PTHR19211">
    <property type="entry name" value="ATP-BINDING TRANSPORT PROTEIN-RELATED"/>
    <property type="match status" value="1"/>
</dbReference>
<dbReference type="SUPFAM" id="SSF52540">
    <property type="entry name" value="P-loop containing nucleoside triphosphate hydrolases"/>
    <property type="match status" value="2"/>
</dbReference>
<evidence type="ECO:0000256" key="4">
    <source>
        <dbReference type="SAM" id="Coils"/>
    </source>
</evidence>